<evidence type="ECO:0000256" key="1">
    <source>
        <dbReference type="SAM" id="Coils"/>
    </source>
</evidence>
<proteinExistence type="predicted"/>
<protein>
    <recommendedName>
        <fullName evidence="4">Kinetochore protein SPC25</fullName>
    </recommendedName>
</protein>
<evidence type="ECO:0008006" key="4">
    <source>
        <dbReference type="Google" id="ProtNLM"/>
    </source>
</evidence>
<name>A0A9P0LRC3_ACAOB</name>
<dbReference type="OrthoDB" id="6733418at2759"/>
<dbReference type="AlphaFoldDB" id="A0A9P0LRC3"/>
<keyword evidence="3" id="KW-1185">Reference proteome</keyword>
<comment type="caution">
    <text evidence="2">The sequence shown here is derived from an EMBL/GenBank/DDBJ whole genome shotgun (WGS) entry which is preliminary data.</text>
</comment>
<dbReference type="Proteomes" id="UP001152888">
    <property type="component" value="Unassembled WGS sequence"/>
</dbReference>
<sequence length="198" mass="22850">MDLDDTVFLEEWSQQTKETDVQYHKLVSTLKPVIPFEEVFSNDDVDIKVDADACVQAVQKSKELAAKKQKLQQELLKLTKEVENLKDKNQQLEETIETYKVKCHQASSKNKTDKDVLNTAINKYEKNLDMTVSIENISASTYEATFKFKKLKKKVLKVLIDREKGEIIDHTVLRDLPGNEGDDTYIPNILYLLRKSIL</sequence>
<accession>A0A9P0LRC3</accession>
<gene>
    <name evidence="2" type="ORF">ACAOBT_LOCUS25013</name>
</gene>
<organism evidence="2 3">
    <name type="scientific">Acanthoscelides obtectus</name>
    <name type="common">Bean weevil</name>
    <name type="synonym">Bruchus obtectus</name>
    <dbReference type="NCBI Taxonomy" id="200917"/>
    <lineage>
        <taxon>Eukaryota</taxon>
        <taxon>Metazoa</taxon>
        <taxon>Ecdysozoa</taxon>
        <taxon>Arthropoda</taxon>
        <taxon>Hexapoda</taxon>
        <taxon>Insecta</taxon>
        <taxon>Pterygota</taxon>
        <taxon>Neoptera</taxon>
        <taxon>Endopterygota</taxon>
        <taxon>Coleoptera</taxon>
        <taxon>Polyphaga</taxon>
        <taxon>Cucujiformia</taxon>
        <taxon>Chrysomeloidea</taxon>
        <taxon>Chrysomelidae</taxon>
        <taxon>Bruchinae</taxon>
        <taxon>Bruchini</taxon>
        <taxon>Acanthoscelides</taxon>
    </lineage>
</organism>
<dbReference type="EMBL" id="CAKOFQ010007369">
    <property type="protein sequence ID" value="CAH1999509.1"/>
    <property type="molecule type" value="Genomic_DNA"/>
</dbReference>
<evidence type="ECO:0000313" key="2">
    <source>
        <dbReference type="EMBL" id="CAH1999509.1"/>
    </source>
</evidence>
<evidence type="ECO:0000313" key="3">
    <source>
        <dbReference type="Proteomes" id="UP001152888"/>
    </source>
</evidence>
<keyword evidence="1" id="KW-0175">Coiled coil</keyword>
<reference evidence="2" key="1">
    <citation type="submission" date="2022-03" db="EMBL/GenBank/DDBJ databases">
        <authorList>
            <person name="Sayadi A."/>
        </authorList>
    </citation>
    <scope>NUCLEOTIDE SEQUENCE</scope>
</reference>
<feature type="coiled-coil region" evidence="1">
    <location>
        <begin position="54"/>
        <end position="109"/>
    </location>
</feature>